<dbReference type="InterPro" id="IPR000086">
    <property type="entry name" value="NUDIX_hydrolase_dom"/>
</dbReference>
<protein>
    <submittedName>
        <fullName evidence="3">8-oxo-dGTP pyrophosphatase MutT (NUDIX family)</fullName>
    </submittedName>
</protein>
<dbReference type="Pfam" id="PF00293">
    <property type="entry name" value="NUDIX"/>
    <property type="match status" value="1"/>
</dbReference>
<dbReference type="EMBL" id="PDJG01000001">
    <property type="protein sequence ID" value="PFG33196.1"/>
    <property type="molecule type" value="Genomic_DNA"/>
</dbReference>
<feature type="domain" description="Nudix hydrolase" evidence="2">
    <location>
        <begin position="50"/>
        <end position="184"/>
    </location>
</feature>
<organism evidence="3 4">
    <name type="scientific">Sanguibacter antarcticus</name>
    <dbReference type="NCBI Taxonomy" id="372484"/>
    <lineage>
        <taxon>Bacteria</taxon>
        <taxon>Bacillati</taxon>
        <taxon>Actinomycetota</taxon>
        <taxon>Actinomycetes</taxon>
        <taxon>Micrococcales</taxon>
        <taxon>Sanguibacteraceae</taxon>
        <taxon>Sanguibacter</taxon>
    </lineage>
</organism>
<keyword evidence="4" id="KW-1185">Reference proteome</keyword>
<dbReference type="RefSeq" id="WP_169925341.1">
    <property type="nucleotide sequence ID" value="NZ_PDJG01000001.1"/>
</dbReference>
<comment type="similarity">
    <text evidence="1">Belongs to the Nudix hydrolase family.</text>
</comment>
<dbReference type="PANTHER" id="PTHR43736:SF1">
    <property type="entry name" value="DIHYDRONEOPTERIN TRIPHOSPHATE DIPHOSPHATASE"/>
    <property type="match status" value="1"/>
</dbReference>
<evidence type="ECO:0000313" key="4">
    <source>
        <dbReference type="Proteomes" id="UP000225548"/>
    </source>
</evidence>
<sequence>MHRQSTDPARAAAACLESFVPHDPASAAAQEQASAYLAQHGTAALGRSLPEHLTASALVLDRAGDLTLLCYHRKGRFWVQPGGHLDLTDPDPLAGALRELREETGLDRFTTPLAKPIDIDRHRLGDGFGACTWHIDIAFVVVAEPSDSLEVSHESTDVAWWPVDDLPPESVPGLARRLARPRALVRSGTVL</sequence>
<name>A0A2A9E3H2_9MICO</name>
<evidence type="ECO:0000256" key="1">
    <source>
        <dbReference type="ARBA" id="ARBA00005582"/>
    </source>
</evidence>
<dbReference type="SUPFAM" id="SSF55811">
    <property type="entry name" value="Nudix"/>
    <property type="match status" value="1"/>
</dbReference>
<dbReference type="PROSITE" id="PS51462">
    <property type="entry name" value="NUDIX"/>
    <property type="match status" value="1"/>
</dbReference>
<dbReference type="PANTHER" id="PTHR43736">
    <property type="entry name" value="ADP-RIBOSE PYROPHOSPHATASE"/>
    <property type="match status" value="1"/>
</dbReference>
<gene>
    <name evidence="3" type="ORF">ATL42_1056</name>
</gene>
<dbReference type="Gene3D" id="3.90.79.10">
    <property type="entry name" value="Nucleoside Triphosphate Pyrophosphohydrolase"/>
    <property type="match status" value="1"/>
</dbReference>
<dbReference type="Proteomes" id="UP000225548">
    <property type="component" value="Unassembled WGS sequence"/>
</dbReference>
<reference evidence="3 4" key="1">
    <citation type="submission" date="2017-10" db="EMBL/GenBank/DDBJ databases">
        <title>Sequencing the genomes of 1000 actinobacteria strains.</title>
        <authorList>
            <person name="Klenk H.-P."/>
        </authorList>
    </citation>
    <scope>NUCLEOTIDE SEQUENCE [LARGE SCALE GENOMIC DNA]</scope>
    <source>
        <strain evidence="3 4">DSM 18966</strain>
    </source>
</reference>
<dbReference type="CDD" id="cd03674">
    <property type="entry name" value="NUDIX_Hydrolase"/>
    <property type="match status" value="1"/>
</dbReference>
<dbReference type="AlphaFoldDB" id="A0A2A9E3H2"/>
<evidence type="ECO:0000313" key="3">
    <source>
        <dbReference type="EMBL" id="PFG33196.1"/>
    </source>
</evidence>
<dbReference type="InterPro" id="IPR015797">
    <property type="entry name" value="NUDIX_hydrolase-like_dom_sf"/>
</dbReference>
<proteinExistence type="inferred from homology"/>
<accession>A0A2A9E3H2</accession>
<evidence type="ECO:0000259" key="2">
    <source>
        <dbReference type="PROSITE" id="PS51462"/>
    </source>
</evidence>
<comment type="caution">
    <text evidence="3">The sequence shown here is derived from an EMBL/GenBank/DDBJ whole genome shotgun (WGS) entry which is preliminary data.</text>
</comment>